<dbReference type="EMBL" id="JBGMDY010000005">
    <property type="protein sequence ID" value="KAL2334948.1"/>
    <property type="molecule type" value="Genomic_DNA"/>
</dbReference>
<reference evidence="2 3" key="1">
    <citation type="submission" date="2024-08" db="EMBL/GenBank/DDBJ databases">
        <title>Insights into the chromosomal genome structure of Flemingia macrophylla.</title>
        <authorList>
            <person name="Ding Y."/>
            <person name="Zhao Y."/>
            <person name="Bi W."/>
            <person name="Wu M."/>
            <person name="Zhao G."/>
            <person name="Gong Y."/>
            <person name="Li W."/>
            <person name="Zhang P."/>
        </authorList>
    </citation>
    <scope>NUCLEOTIDE SEQUENCE [LARGE SCALE GENOMIC DNA]</scope>
    <source>
        <strain evidence="2">DYQJB</strain>
        <tissue evidence="2">Leaf</tissue>
    </source>
</reference>
<name>A0ABD1MGM1_9FABA</name>
<evidence type="ECO:0000256" key="1">
    <source>
        <dbReference type="SAM" id="SignalP"/>
    </source>
</evidence>
<accession>A0ABD1MGM1</accession>
<evidence type="ECO:0000313" key="2">
    <source>
        <dbReference type="EMBL" id="KAL2334948.1"/>
    </source>
</evidence>
<comment type="caution">
    <text evidence="2">The sequence shown here is derived from an EMBL/GenBank/DDBJ whole genome shotgun (WGS) entry which is preliminary data.</text>
</comment>
<dbReference type="Gene3D" id="1.20.140.40">
    <property type="entry name" value="Invertase/pectin methylesterase inhibitor family protein"/>
    <property type="match status" value="1"/>
</dbReference>
<gene>
    <name evidence="2" type="ORF">Fmac_016161</name>
</gene>
<evidence type="ECO:0008006" key="4">
    <source>
        <dbReference type="Google" id="ProtNLM"/>
    </source>
</evidence>
<proteinExistence type="predicted"/>
<dbReference type="PANTHER" id="PTHR31890:SF9">
    <property type="entry name" value="PLANT INVERTASE_PECTIN METHYLESTERASE INHIBITOR SUPERFAMILY PROTEIN"/>
    <property type="match status" value="1"/>
</dbReference>
<dbReference type="SUPFAM" id="SSF101148">
    <property type="entry name" value="Plant invertase/pectin methylesterase inhibitor"/>
    <property type="match status" value="1"/>
</dbReference>
<sequence>MTSSTLPLLFFTISLILILHAPLPTLGTNFCETICDEAGKDEARCLEILKVDPKMVKASSYAEISKLILKLGEEKAASAQKALKEIMKTNPSPAIAECATTFYDGVVASFKSSLGELKVDALTANYDAKVAGDGPTTCDKALASANIVNPSISTLNKDILLISKLAFIATNKIPQTA</sequence>
<feature type="signal peptide" evidence="1">
    <location>
        <begin position="1"/>
        <end position="27"/>
    </location>
</feature>
<keyword evidence="1" id="KW-0732">Signal</keyword>
<dbReference type="InterPro" id="IPR035513">
    <property type="entry name" value="Invertase/methylesterase_inhib"/>
</dbReference>
<dbReference type="PANTHER" id="PTHR31890">
    <property type="entry name" value="PLANT INVERTASE/PECTIN METHYLESTERASE INHIBITOR SUPERFAMILY PROTEIN"/>
    <property type="match status" value="1"/>
</dbReference>
<keyword evidence="3" id="KW-1185">Reference proteome</keyword>
<dbReference type="AlphaFoldDB" id="A0ABD1MGM1"/>
<feature type="chain" id="PRO_5044810889" description="Pectinesterase inhibitor domain-containing protein" evidence="1">
    <location>
        <begin position="28"/>
        <end position="177"/>
    </location>
</feature>
<protein>
    <recommendedName>
        <fullName evidence="4">Pectinesterase inhibitor domain-containing protein</fullName>
    </recommendedName>
</protein>
<organism evidence="2 3">
    <name type="scientific">Flemingia macrophylla</name>
    <dbReference type="NCBI Taxonomy" id="520843"/>
    <lineage>
        <taxon>Eukaryota</taxon>
        <taxon>Viridiplantae</taxon>
        <taxon>Streptophyta</taxon>
        <taxon>Embryophyta</taxon>
        <taxon>Tracheophyta</taxon>
        <taxon>Spermatophyta</taxon>
        <taxon>Magnoliopsida</taxon>
        <taxon>eudicotyledons</taxon>
        <taxon>Gunneridae</taxon>
        <taxon>Pentapetalae</taxon>
        <taxon>rosids</taxon>
        <taxon>fabids</taxon>
        <taxon>Fabales</taxon>
        <taxon>Fabaceae</taxon>
        <taxon>Papilionoideae</taxon>
        <taxon>50 kb inversion clade</taxon>
        <taxon>NPAAA clade</taxon>
        <taxon>indigoferoid/millettioid clade</taxon>
        <taxon>Phaseoleae</taxon>
        <taxon>Flemingia</taxon>
    </lineage>
</organism>
<evidence type="ECO:0000313" key="3">
    <source>
        <dbReference type="Proteomes" id="UP001603857"/>
    </source>
</evidence>
<dbReference type="Proteomes" id="UP001603857">
    <property type="component" value="Unassembled WGS sequence"/>
</dbReference>